<dbReference type="OrthoDB" id="3422146at2"/>
<feature type="transmembrane region" description="Helical" evidence="2">
    <location>
        <begin position="68"/>
        <end position="88"/>
    </location>
</feature>
<evidence type="ECO:0000313" key="5">
    <source>
        <dbReference type="Proteomes" id="UP000317318"/>
    </source>
</evidence>
<dbReference type="Proteomes" id="UP000317318">
    <property type="component" value="Chromosome"/>
</dbReference>
<reference evidence="4 5" key="1">
    <citation type="submission" date="2019-02" db="EMBL/GenBank/DDBJ databases">
        <title>Deep-cultivation of Planctomycetes and their phenomic and genomic characterization uncovers novel biology.</title>
        <authorList>
            <person name="Wiegand S."/>
            <person name="Jogler M."/>
            <person name="Boedeker C."/>
            <person name="Pinto D."/>
            <person name="Vollmers J."/>
            <person name="Rivas-Marin E."/>
            <person name="Kohn T."/>
            <person name="Peeters S.H."/>
            <person name="Heuer A."/>
            <person name="Rast P."/>
            <person name="Oberbeckmann S."/>
            <person name="Bunk B."/>
            <person name="Jeske O."/>
            <person name="Meyerdierks A."/>
            <person name="Storesund J.E."/>
            <person name="Kallscheuer N."/>
            <person name="Luecker S."/>
            <person name="Lage O.M."/>
            <person name="Pohl T."/>
            <person name="Merkel B.J."/>
            <person name="Hornburger P."/>
            <person name="Mueller R.-W."/>
            <person name="Bruemmer F."/>
            <person name="Labrenz M."/>
            <person name="Spormann A.M."/>
            <person name="Op den Camp H."/>
            <person name="Overmann J."/>
            <person name="Amann R."/>
            <person name="Jetten M.S.M."/>
            <person name="Mascher T."/>
            <person name="Medema M.H."/>
            <person name="Devos D.P."/>
            <person name="Kaster A.-K."/>
            <person name="Ovreas L."/>
            <person name="Rohde M."/>
            <person name="Galperin M.Y."/>
            <person name="Jogler C."/>
        </authorList>
    </citation>
    <scope>NUCLEOTIDE SEQUENCE [LARGE SCALE GENOMIC DNA]</scope>
    <source>
        <strain evidence="4 5">Pan189</strain>
    </source>
</reference>
<keyword evidence="2" id="KW-0812">Transmembrane</keyword>
<evidence type="ECO:0000259" key="3">
    <source>
        <dbReference type="Pfam" id="PF07885"/>
    </source>
</evidence>
<feature type="transmembrane region" description="Helical" evidence="2">
    <location>
        <begin position="6"/>
        <end position="27"/>
    </location>
</feature>
<evidence type="ECO:0000256" key="1">
    <source>
        <dbReference type="SAM" id="MobiDB-lite"/>
    </source>
</evidence>
<evidence type="ECO:0000313" key="4">
    <source>
        <dbReference type="EMBL" id="QDT38890.1"/>
    </source>
</evidence>
<dbReference type="Gene3D" id="1.10.287.70">
    <property type="match status" value="1"/>
</dbReference>
<feature type="compositionally biased region" description="Basic residues" evidence="1">
    <location>
        <begin position="246"/>
        <end position="270"/>
    </location>
</feature>
<evidence type="ECO:0000256" key="2">
    <source>
        <dbReference type="SAM" id="Phobius"/>
    </source>
</evidence>
<dbReference type="EMBL" id="CP036268">
    <property type="protein sequence ID" value="QDT38890.1"/>
    <property type="molecule type" value="Genomic_DNA"/>
</dbReference>
<feature type="compositionally biased region" description="Polar residues" evidence="1">
    <location>
        <begin position="225"/>
        <end position="236"/>
    </location>
</feature>
<name>A0A517R4W7_9PLAN</name>
<protein>
    <submittedName>
        <fullName evidence="4">Ion channel</fullName>
    </submittedName>
</protein>
<organism evidence="4 5">
    <name type="scientific">Stratiformator vulcanicus</name>
    <dbReference type="NCBI Taxonomy" id="2527980"/>
    <lineage>
        <taxon>Bacteria</taxon>
        <taxon>Pseudomonadati</taxon>
        <taxon>Planctomycetota</taxon>
        <taxon>Planctomycetia</taxon>
        <taxon>Planctomycetales</taxon>
        <taxon>Planctomycetaceae</taxon>
        <taxon>Stratiformator</taxon>
    </lineage>
</organism>
<feature type="region of interest" description="Disordered" evidence="1">
    <location>
        <begin position="174"/>
        <end position="270"/>
    </location>
</feature>
<feature type="domain" description="Potassium channel" evidence="3">
    <location>
        <begin position="28"/>
        <end position="91"/>
    </location>
</feature>
<keyword evidence="5" id="KW-1185">Reference proteome</keyword>
<dbReference type="InterPro" id="IPR013099">
    <property type="entry name" value="K_chnl_dom"/>
</dbReference>
<keyword evidence="2" id="KW-0472">Membrane</keyword>
<gene>
    <name evidence="4" type="ORF">Pan189_32890</name>
</gene>
<proteinExistence type="predicted"/>
<dbReference type="KEGG" id="svp:Pan189_32890"/>
<dbReference type="Pfam" id="PF07885">
    <property type="entry name" value="Ion_trans_2"/>
    <property type="match status" value="1"/>
</dbReference>
<keyword evidence="2" id="KW-1133">Transmembrane helix</keyword>
<dbReference type="SUPFAM" id="SSF81324">
    <property type="entry name" value="Voltage-gated potassium channels"/>
    <property type="match status" value="1"/>
</dbReference>
<sequence>MLIGTVIVWYALMNLGWYLVFASHADSVIKLQDEASSTLLEKLYFTGVTLSGLGYGDFVPSRFPWTLFGNYATLSATLVITTSLSYLLQVVSSAVEKKALAETIFAIGRTPGGIDSYVLTTLGQLGQHSHQHLAYPILNFFHSRTKSKSSSRAILVLSDAVFLMRHFVAKEDRPPACCTSRTRRSATMPSWRRRELSCQVRSKATRKSPTSTSKRLKKSACDRIPTSTPAKSSRNTAKPGGDSSRWRSKRLAANRRKGGSGRLPRRIAIA</sequence>
<feature type="compositionally biased region" description="Polar residues" evidence="1">
    <location>
        <begin position="199"/>
        <end position="213"/>
    </location>
</feature>
<accession>A0A517R4W7</accession>
<dbReference type="AlphaFoldDB" id="A0A517R4W7"/>